<protein>
    <recommendedName>
        <fullName evidence="1">Reverse transcriptase/retrotransposon-derived protein RNase H-like domain-containing protein</fullName>
    </recommendedName>
</protein>
<accession>A0A814R6W8</accession>
<dbReference type="InterPro" id="IPR043128">
    <property type="entry name" value="Rev_trsase/Diguanyl_cyclase"/>
</dbReference>
<comment type="caution">
    <text evidence="2">The sequence shown here is derived from an EMBL/GenBank/DDBJ whole genome shotgun (WGS) entry which is preliminary data.</text>
</comment>
<dbReference type="AlphaFoldDB" id="A0A814R6W8"/>
<proteinExistence type="predicted"/>
<dbReference type="Gene3D" id="3.30.70.270">
    <property type="match status" value="1"/>
</dbReference>
<sequence>MSNVNSITNMSPILSSVFRRYYRVFRINRRACPTFISSIEVFTAKQFEIKSTKCTTEQPKIDYLGHTITPLNDKINAILRLKEPRTLKETNHFLGALAWYRKFIPKFAEIAAPIHAVTNLTKKNRYKFKWQEQQSNSFYDLKEKLTAAPLLLQFPNDKYPLILSTDASNKGISGILRQEIDDQVYNIYYHSQVITEVEQNYDIIEKKALAIWQWFERMRTYQRTTNYSLYRSLPAMPYDEKRC</sequence>
<evidence type="ECO:0000313" key="2">
    <source>
        <dbReference type="EMBL" id="CAF1129171.1"/>
    </source>
</evidence>
<dbReference type="EMBL" id="CAJNOQ010006263">
    <property type="protein sequence ID" value="CAF1129171.1"/>
    <property type="molecule type" value="Genomic_DNA"/>
</dbReference>
<reference evidence="2" key="1">
    <citation type="submission" date="2021-02" db="EMBL/GenBank/DDBJ databases">
        <authorList>
            <person name="Nowell W R."/>
        </authorList>
    </citation>
    <scope>NUCLEOTIDE SEQUENCE</scope>
</reference>
<keyword evidence="4" id="KW-1185">Reference proteome</keyword>
<dbReference type="InterPro" id="IPR041577">
    <property type="entry name" value="RT_RNaseH_2"/>
</dbReference>
<dbReference type="Proteomes" id="UP000681722">
    <property type="component" value="Unassembled WGS sequence"/>
</dbReference>
<dbReference type="OrthoDB" id="7995463at2759"/>
<evidence type="ECO:0000259" key="1">
    <source>
        <dbReference type="Pfam" id="PF17919"/>
    </source>
</evidence>
<dbReference type="Proteomes" id="UP000663829">
    <property type="component" value="Unassembled WGS sequence"/>
</dbReference>
<evidence type="ECO:0000313" key="4">
    <source>
        <dbReference type="Proteomes" id="UP000663829"/>
    </source>
</evidence>
<dbReference type="SUPFAM" id="SSF56672">
    <property type="entry name" value="DNA/RNA polymerases"/>
    <property type="match status" value="1"/>
</dbReference>
<dbReference type="InterPro" id="IPR051320">
    <property type="entry name" value="Viral_Replic_Matur_Polypro"/>
</dbReference>
<feature type="domain" description="Reverse transcriptase/retrotransposon-derived protein RNase H-like" evidence="1">
    <location>
        <begin position="130"/>
        <end position="222"/>
    </location>
</feature>
<name>A0A814R6W8_9BILA</name>
<organism evidence="2 4">
    <name type="scientific">Didymodactylos carnosus</name>
    <dbReference type="NCBI Taxonomy" id="1234261"/>
    <lineage>
        <taxon>Eukaryota</taxon>
        <taxon>Metazoa</taxon>
        <taxon>Spiralia</taxon>
        <taxon>Gnathifera</taxon>
        <taxon>Rotifera</taxon>
        <taxon>Eurotatoria</taxon>
        <taxon>Bdelloidea</taxon>
        <taxon>Philodinida</taxon>
        <taxon>Philodinidae</taxon>
        <taxon>Didymodactylos</taxon>
    </lineage>
</organism>
<gene>
    <name evidence="2" type="ORF">GPM918_LOCUS20097</name>
    <name evidence="3" type="ORF">SRO942_LOCUS20094</name>
</gene>
<dbReference type="PANTHER" id="PTHR33064">
    <property type="entry name" value="POL PROTEIN"/>
    <property type="match status" value="1"/>
</dbReference>
<dbReference type="InterPro" id="IPR043502">
    <property type="entry name" value="DNA/RNA_pol_sf"/>
</dbReference>
<dbReference type="FunFam" id="3.30.70.270:FF:000020">
    <property type="entry name" value="Transposon Tf2-6 polyprotein-like Protein"/>
    <property type="match status" value="1"/>
</dbReference>
<dbReference type="Pfam" id="PF17919">
    <property type="entry name" value="RT_RNaseH_2"/>
    <property type="match status" value="1"/>
</dbReference>
<dbReference type="EMBL" id="CAJOBC010006263">
    <property type="protein sequence ID" value="CAF3892798.1"/>
    <property type="molecule type" value="Genomic_DNA"/>
</dbReference>
<dbReference type="PANTHER" id="PTHR33064:SF37">
    <property type="entry name" value="RIBONUCLEASE H"/>
    <property type="match status" value="1"/>
</dbReference>
<evidence type="ECO:0000313" key="3">
    <source>
        <dbReference type="EMBL" id="CAF3892798.1"/>
    </source>
</evidence>